<sequence length="311" mass="33611">MGEQGVQEAEYATLWGPSVEGQRIQTACGADVRGSSARKRKRKGAATCSSGSVKKGETYNPWTLTEAESKAGSQVEQLSEVETSHGSLLQDCLHMLALIYTSLQAKNPLRRASALSSVPDWLQEQTVGWLSGCLSVCPLSAQTTPHTHQEAMCYRPSSCLAAAKASMLVVQRSQEPISATLQATHLYCTLQLTLSGLLDCYTHILTDGEDRVCYTRGVFTRKPTETGRDLNLICAVGPEHGWPGVSWGVEIVATGAAGLLQGSEQVGECAPVWLRQSCTGLYDSGRPTGLFLYLCHGALAMLNWRILFLMV</sequence>
<reference evidence="2" key="1">
    <citation type="submission" date="2025-08" db="UniProtKB">
        <authorList>
            <consortium name="RefSeq"/>
        </authorList>
    </citation>
    <scope>IDENTIFICATION</scope>
</reference>
<gene>
    <name evidence="2" type="primary">LOC106604177</name>
</gene>
<dbReference type="GeneID" id="106604177"/>
<protein>
    <submittedName>
        <fullName evidence="2">Uncharacterized protein</fullName>
    </submittedName>
</protein>
<evidence type="ECO:0000313" key="2">
    <source>
        <dbReference type="RefSeq" id="XP_045551700.1"/>
    </source>
</evidence>
<organism evidence="1 2">
    <name type="scientific">Salmo salar</name>
    <name type="common">Atlantic salmon</name>
    <dbReference type="NCBI Taxonomy" id="8030"/>
    <lineage>
        <taxon>Eukaryota</taxon>
        <taxon>Metazoa</taxon>
        <taxon>Chordata</taxon>
        <taxon>Craniata</taxon>
        <taxon>Vertebrata</taxon>
        <taxon>Euteleostomi</taxon>
        <taxon>Actinopterygii</taxon>
        <taxon>Neopterygii</taxon>
        <taxon>Teleostei</taxon>
        <taxon>Protacanthopterygii</taxon>
        <taxon>Salmoniformes</taxon>
        <taxon>Salmonidae</taxon>
        <taxon>Salmoninae</taxon>
        <taxon>Salmo</taxon>
    </lineage>
</organism>
<name>A0ABM3CYR4_SALSA</name>
<proteinExistence type="predicted"/>
<dbReference type="RefSeq" id="XP_045551700.1">
    <property type="nucleotide sequence ID" value="XM_045695744.1"/>
</dbReference>
<evidence type="ECO:0000313" key="1">
    <source>
        <dbReference type="Proteomes" id="UP001652741"/>
    </source>
</evidence>
<accession>A0ABM3CYR4</accession>
<keyword evidence="1" id="KW-1185">Reference proteome</keyword>
<dbReference type="Proteomes" id="UP001652741">
    <property type="component" value="Chromosome ssa01"/>
</dbReference>